<accession>A0A0H5QP91</accession>
<dbReference type="EMBL" id="HACM01003463">
    <property type="protein sequence ID" value="CRZ03905.1"/>
    <property type="molecule type" value="Transcribed_RNA"/>
</dbReference>
<feature type="domain" description="Dynamin stalk" evidence="1">
    <location>
        <begin position="39"/>
        <end position="230"/>
    </location>
</feature>
<dbReference type="AlphaFoldDB" id="A0A0H5QP91"/>
<protein>
    <recommendedName>
        <fullName evidence="1">Dynamin stalk domain-containing protein</fullName>
    </recommendedName>
</protein>
<dbReference type="Gene3D" id="3.40.50.300">
    <property type="entry name" value="P-loop containing nucleotide triphosphate hydrolases"/>
    <property type="match status" value="1"/>
</dbReference>
<proteinExistence type="predicted"/>
<dbReference type="InterPro" id="IPR000375">
    <property type="entry name" value="Dynamin_stalk"/>
</dbReference>
<name>A0A0H5QP91_9EUKA</name>
<evidence type="ECO:0000313" key="2">
    <source>
        <dbReference type="EMBL" id="CRZ03905.1"/>
    </source>
</evidence>
<evidence type="ECO:0000259" key="1">
    <source>
        <dbReference type="Pfam" id="PF01031"/>
    </source>
</evidence>
<dbReference type="Pfam" id="PF01031">
    <property type="entry name" value="Dynamin_M"/>
    <property type="match status" value="1"/>
</dbReference>
<feature type="non-terminal residue" evidence="2">
    <location>
        <position position="233"/>
    </location>
</feature>
<feature type="non-terminal residue" evidence="2">
    <location>
        <position position="1"/>
    </location>
</feature>
<reference evidence="2" key="1">
    <citation type="submission" date="2015-04" db="EMBL/GenBank/DDBJ databases">
        <title>The genome sequence of the plant pathogenic Rhizarian Plasmodiophora brassicae reveals insights in its biotrophic life cycle and the origin of chitin synthesis.</title>
        <authorList>
            <person name="Schwelm A."/>
            <person name="Fogelqvist J."/>
            <person name="Knaust A."/>
            <person name="Julke S."/>
            <person name="Lilja T."/>
            <person name="Dhandapani V."/>
            <person name="Bonilla-Rosso G."/>
            <person name="Karlsson M."/>
            <person name="Shevchenko A."/>
            <person name="Choi S.R."/>
            <person name="Kim H.G."/>
            <person name="Park J.Y."/>
            <person name="Lim Y.P."/>
            <person name="Ludwig-Muller J."/>
            <person name="Dixelius C."/>
        </authorList>
    </citation>
    <scope>NUCLEOTIDE SEQUENCE</scope>
    <source>
        <tissue evidence="2">Potato root galls</tissue>
    </source>
</reference>
<sequence length="233" mass="26870">VDEKGLRTLCVLTHVDMVSDPADMEANVIRKLNDPNITYVAVRNPSTSEHETITFANAHQKEQEYFATNSMIDSRIYRDRTGIKALLKRIETLYCQAVLDSQVPLRKKLFEERAKYEKELVQFPDVISPQVEFTQIWLQAANTIEKVVKFPSDDLTVKREIHQCCETIAQRLDQIPDAYLKPHNGRYSLVKLVECLEISGGIMLPNFTPYDPIEEFIRYNVARHAQLAIGFLR</sequence>
<organism evidence="2">
    <name type="scientific">Spongospora subterranea</name>
    <dbReference type="NCBI Taxonomy" id="70186"/>
    <lineage>
        <taxon>Eukaryota</taxon>
        <taxon>Sar</taxon>
        <taxon>Rhizaria</taxon>
        <taxon>Endomyxa</taxon>
        <taxon>Phytomyxea</taxon>
        <taxon>Plasmodiophorida</taxon>
        <taxon>Plasmodiophoridae</taxon>
        <taxon>Spongospora</taxon>
    </lineage>
</organism>
<dbReference type="InterPro" id="IPR027417">
    <property type="entry name" value="P-loop_NTPase"/>
</dbReference>